<organism evidence="1 2">
    <name type="scientific">Sinocyclocheilus rhinocerous</name>
    <dbReference type="NCBI Taxonomy" id="307959"/>
    <lineage>
        <taxon>Eukaryota</taxon>
        <taxon>Metazoa</taxon>
        <taxon>Chordata</taxon>
        <taxon>Craniata</taxon>
        <taxon>Vertebrata</taxon>
        <taxon>Euteleostomi</taxon>
        <taxon>Actinopterygii</taxon>
        <taxon>Neopterygii</taxon>
        <taxon>Teleostei</taxon>
        <taxon>Ostariophysi</taxon>
        <taxon>Cypriniformes</taxon>
        <taxon>Cyprinidae</taxon>
        <taxon>Cyprininae</taxon>
        <taxon>Sinocyclocheilus</taxon>
    </lineage>
</organism>
<evidence type="ECO:0000313" key="1">
    <source>
        <dbReference type="Ensembl" id="ENSSRHP00000051377.1"/>
    </source>
</evidence>
<protein>
    <submittedName>
        <fullName evidence="1">Glomulin, FKBP associated protein b</fullName>
    </submittedName>
</protein>
<reference evidence="1" key="2">
    <citation type="submission" date="2025-09" db="UniProtKB">
        <authorList>
            <consortium name="Ensembl"/>
        </authorList>
    </citation>
    <scope>IDENTIFICATION</scope>
</reference>
<dbReference type="GO" id="GO:0055105">
    <property type="term" value="F:ubiquitin-protein transferase inhibitor activity"/>
    <property type="evidence" value="ECO:0007669"/>
    <property type="project" value="TreeGrafter"/>
</dbReference>
<accession>A0A673JHX9</accession>
<keyword evidence="2" id="KW-1185">Reference proteome</keyword>
<dbReference type="Ensembl" id="ENSSRHT00000052825.1">
    <property type="protein sequence ID" value="ENSSRHP00000051377.1"/>
    <property type="gene ID" value="ENSSRHG00000025865.1"/>
</dbReference>
<name>A0A673JHX9_9TELE</name>
<proteinExistence type="predicted"/>
<dbReference type="PANTHER" id="PTHR15430">
    <property type="entry name" value="GLOMULIN"/>
    <property type="match status" value="1"/>
</dbReference>
<sequence>MAANQLEGVVQRWRTTEVFKPEDHKLFLNAGHTCVAQDDCTQLLDFIKEEANQVNLEALTYAFKTCLRSYCTGNYCNRTTAEEKNLRTAKAIILMHPPKINRAPSTLLVITHFLFVPHPVVLRMSESKARGLALALGSLQKQISKLPVPYSHKQEQEDVYGLCRSCTAVLTFVQPFVQEVKNQDTNSVATKPRAALLKFCMASLREPLLHVQLDREANMTEISPLWNFATEIMAILAVIQESLPKILFYNPLRGKEYTISEKDACHRNESRACIAYLLFVYPVFILQCNMEYINLLLSRCDLHVKSLERVTDCSLPVELLDLKPFHEVPKVCSNAIRIMKTSHHAGVESIIIKNIKNQSAYEDSWFEETPLISLLRDTIILPQGHETDLLHGMDRVMESLNLLRYLLIQERNNSTGIWIDLCHIADSYTKLLRLCLSMSKSYYRTELKRLREDKKIKEAFGKRSVQSLTVKTEMLGNMPCEAQDKVLQCALVTYGLMESLVVRIEEIIEDSQN</sequence>
<dbReference type="AlphaFoldDB" id="A0A673JHX9"/>
<dbReference type="GO" id="GO:0005737">
    <property type="term" value="C:cytoplasm"/>
    <property type="evidence" value="ECO:0007669"/>
    <property type="project" value="TreeGrafter"/>
</dbReference>
<reference evidence="1" key="1">
    <citation type="submission" date="2025-08" db="UniProtKB">
        <authorList>
            <consortium name="Ensembl"/>
        </authorList>
    </citation>
    <scope>IDENTIFICATION</scope>
</reference>
<dbReference type="InterPro" id="IPR019516">
    <property type="entry name" value="Glomulin/ALF4"/>
</dbReference>
<dbReference type="Pfam" id="PF08568">
    <property type="entry name" value="Kinetochor_Ybp2"/>
    <property type="match status" value="1"/>
</dbReference>
<evidence type="ECO:0000313" key="2">
    <source>
        <dbReference type="Proteomes" id="UP000472270"/>
    </source>
</evidence>
<dbReference type="Proteomes" id="UP000472270">
    <property type="component" value="Unassembled WGS sequence"/>
</dbReference>
<dbReference type="PANTHER" id="PTHR15430:SF1">
    <property type="entry name" value="GLOMULIN"/>
    <property type="match status" value="1"/>
</dbReference>
<dbReference type="InterPro" id="IPR013877">
    <property type="entry name" value="YAP-bd/ALF4/Glomulin"/>
</dbReference>